<dbReference type="EMBL" id="GBXM01042064">
    <property type="protein sequence ID" value="JAH66513.1"/>
    <property type="molecule type" value="Transcribed_RNA"/>
</dbReference>
<organism evidence="1">
    <name type="scientific">Anguilla anguilla</name>
    <name type="common">European freshwater eel</name>
    <name type="synonym">Muraena anguilla</name>
    <dbReference type="NCBI Taxonomy" id="7936"/>
    <lineage>
        <taxon>Eukaryota</taxon>
        <taxon>Metazoa</taxon>
        <taxon>Chordata</taxon>
        <taxon>Craniata</taxon>
        <taxon>Vertebrata</taxon>
        <taxon>Euteleostomi</taxon>
        <taxon>Actinopterygii</taxon>
        <taxon>Neopterygii</taxon>
        <taxon>Teleostei</taxon>
        <taxon>Anguilliformes</taxon>
        <taxon>Anguillidae</taxon>
        <taxon>Anguilla</taxon>
    </lineage>
</organism>
<reference evidence="1" key="1">
    <citation type="submission" date="2014-11" db="EMBL/GenBank/DDBJ databases">
        <authorList>
            <person name="Amaro Gonzalez C."/>
        </authorList>
    </citation>
    <scope>NUCLEOTIDE SEQUENCE</scope>
</reference>
<sequence>MKSGYFHKQHTEQKRAGCHSLHVTSCTHCN</sequence>
<accession>A0A0E9UNG8</accession>
<evidence type="ECO:0000313" key="1">
    <source>
        <dbReference type="EMBL" id="JAH66513.1"/>
    </source>
</evidence>
<dbReference type="AlphaFoldDB" id="A0A0E9UNG8"/>
<protein>
    <submittedName>
        <fullName evidence="1">Uncharacterized protein</fullName>
    </submittedName>
</protein>
<proteinExistence type="predicted"/>
<name>A0A0E9UNG8_ANGAN</name>
<reference evidence="1" key="2">
    <citation type="journal article" date="2015" name="Fish Shellfish Immunol.">
        <title>Early steps in the European eel (Anguilla anguilla)-Vibrio vulnificus interaction in the gills: Role of the RtxA13 toxin.</title>
        <authorList>
            <person name="Callol A."/>
            <person name="Pajuelo D."/>
            <person name="Ebbesson L."/>
            <person name="Teles M."/>
            <person name="MacKenzie S."/>
            <person name="Amaro C."/>
        </authorList>
    </citation>
    <scope>NUCLEOTIDE SEQUENCE</scope>
</reference>